<organism evidence="1">
    <name type="scientific">marine sediment metagenome</name>
    <dbReference type="NCBI Taxonomy" id="412755"/>
    <lineage>
        <taxon>unclassified sequences</taxon>
        <taxon>metagenomes</taxon>
        <taxon>ecological metagenomes</taxon>
    </lineage>
</organism>
<dbReference type="EMBL" id="BARU01041061">
    <property type="protein sequence ID" value="GAH84400.1"/>
    <property type="molecule type" value="Genomic_DNA"/>
</dbReference>
<name>X1JSJ7_9ZZZZ</name>
<evidence type="ECO:0000313" key="1">
    <source>
        <dbReference type="EMBL" id="GAH84400.1"/>
    </source>
</evidence>
<sequence>EGQREQELVKYYLSRDRAYDVKYSDIAVRLRERLGFTGSKLISAADRLAQILHEKGIKVWR</sequence>
<accession>X1JSJ7</accession>
<proteinExistence type="predicted"/>
<dbReference type="AlphaFoldDB" id="X1JSJ7"/>
<gene>
    <name evidence="1" type="ORF">S03H2_63375</name>
</gene>
<reference evidence="1" key="1">
    <citation type="journal article" date="2014" name="Front. Microbiol.">
        <title>High frequency of phylogenetically diverse reductive dehalogenase-homologous genes in deep subseafloor sedimentary metagenomes.</title>
        <authorList>
            <person name="Kawai M."/>
            <person name="Futagami T."/>
            <person name="Toyoda A."/>
            <person name="Takaki Y."/>
            <person name="Nishi S."/>
            <person name="Hori S."/>
            <person name="Arai W."/>
            <person name="Tsubouchi T."/>
            <person name="Morono Y."/>
            <person name="Uchiyama I."/>
            <person name="Ito T."/>
            <person name="Fujiyama A."/>
            <person name="Inagaki F."/>
            <person name="Takami H."/>
        </authorList>
    </citation>
    <scope>NUCLEOTIDE SEQUENCE</scope>
    <source>
        <strain evidence="1">Expedition CK06-06</strain>
    </source>
</reference>
<comment type="caution">
    <text evidence="1">The sequence shown here is derived from an EMBL/GenBank/DDBJ whole genome shotgun (WGS) entry which is preliminary data.</text>
</comment>
<feature type="non-terminal residue" evidence="1">
    <location>
        <position position="1"/>
    </location>
</feature>
<protein>
    <submittedName>
        <fullName evidence="1">Uncharacterized protein</fullName>
    </submittedName>
</protein>